<name>A0A1V8T078_9PEZI</name>
<dbReference type="AlphaFoldDB" id="A0A1V8T078"/>
<comment type="caution">
    <text evidence="3">The sequence shown here is derived from an EMBL/GenBank/DDBJ whole genome shotgun (WGS) entry which is preliminary data.</text>
</comment>
<dbReference type="InParanoid" id="A0A1V8T078"/>
<dbReference type="InterPro" id="IPR004843">
    <property type="entry name" value="Calcineurin-like_PHP"/>
</dbReference>
<dbReference type="PANTHER" id="PTHR12905:SF0">
    <property type="entry name" value="CALCINEURIN-LIKE PHOSPHOESTERASE DOMAIN-CONTAINING PROTEIN"/>
    <property type="match status" value="1"/>
</dbReference>
<evidence type="ECO:0000313" key="4">
    <source>
        <dbReference type="Proteomes" id="UP000192596"/>
    </source>
</evidence>
<dbReference type="InterPro" id="IPR051693">
    <property type="entry name" value="UPF0046_metallophosphoest"/>
</dbReference>
<dbReference type="Proteomes" id="UP000192596">
    <property type="component" value="Unassembled WGS sequence"/>
</dbReference>
<feature type="region of interest" description="Disordered" evidence="1">
    <location>
        <begin position="312"/>
        <end position="340"/>
    </location>
</feature>
<feature type="domain" description="Calcineurin-like phosphoesterase" evidence="2">
    <location>
        <begin position="6"/>
        <end position="208"/>
    </location>
</feature>
<reference evidence="4" key="1">
    <citation type="submission" date="2017-03" db="EMBL/GenBank/DDBJ databases">
        <title>Genomes of endolithic fungi from Antarctica.</title>
        <authorList>
            <person name="Coleine C."/>
            <person name="Masonjones S."/>
            <person name="Stajich J.E."/>
        </authorList>
    </citation>
    <scope>NUCLEOTIDE SEQUENCE [LARGE SCALE GENOMIC DNA]</scope>
    <source>
        <strain evidence="4">CCFEE 5527</strain>
    </source>
</reference>
<dbReference type="CDD" id="cd07379">
    <property type="entry name" value="MPP_239FB"/>
    <property type="match status" value="1"/>
</dbReference>
<evidence type="ECO:0000256" key="1">
    <source>
        <dbReference type="SAM" id="MobiDB-lite"/>
    </source>
</evidence>
<sequence length="340" mass="36988">MAIPTRFLVISDTHGDPLRHAKLTEVVDVVIHCGDLTEESKLSEFKTSIELLNAIDAPLKLIIAGNHDWTLDIPMFQKKLAEHDPLLEDELVQKEYGRFGEARALFDNAAGIVFLNEGMHRFELSNDALLNVYASPYTPSVNDWGFNYPPTEEHTWDIAGNVDVAITHCPPKGVLDRVAGSGSVGSPGLFAAIARARPLLHCFGHIHTGWGAKRVGWHVEAEIGDQALTHMTAIDGDTTVAIQNLAKLKANVKSEGDECTQSLRSKGFCATAMPAELAGKATLCVNAAIEGPDDASQQVPWIVETWLARTSVPQKETPGSNKRKNGFTESVSGKRSCMIE</sequence>
<keyword evidence="4" id="KW-1185">Reference proteome</keyword>
<dbReference type="Gene3D" id="3.60.21.10">
    <property type="match status" value="1"/>
</dbReference>
<dbReference type="PANTHER" id="PTHR12905">
    <property type="entry name" value="METALLOPHOSPHOESTERASE"/>
    <property type="match status" value="1"/>
</dbReference>
<gene>
    <name evidence="3" type="ORF">B0A48_07833</name>
</gene>
<dbReference type="OrthoDB" id="630188at2759"/>
<dbReference type="Pfam" id="PF00149">
    <property type="entry name" value="Metallophos"/>
    <property type="match status" value="1"/>
</dbReference>
<dbReference type="InterPro" id="IPR029052">
    <property type="entry name" value="Metallo-depent_PP-like"/>
</dbReference>
<proteinExistence type="predicted"/>
<organism evidence="3 4">
    <name type="scientific">Cryoendolithus antarcticus</name>
    <dbReference type="NCBI Taxonomy" id="1507870"/>
    <lineage>
        <taxon>Eukaryota</taxon>
        <taxon>Fungi</taxon>
        <taxon>Dikarya</taxon>
        <taxon>Ascomycota</taxon>
        <taxon>Pezizomycotina</taxon>
        <taxon>Dothideomycetes</taxon>
        <taxon>Dothideomycetidae</taxon>
        <taxon>Cladosporiales</taxon>
        <taxon>Cladosporiaceae</taxon>
        <taxon>Cryoendolithus</taxon>
    </lineage>
</organism>
<accession>A0A1V8T078</accession>
<evidence type="ECO:0000259" key="2">
    <source>
        <dbReference type="Pfam" id="PF00149"/>
    </source>
</evidence>
<protein>
    <recommendedName>
        <fullName evidence="2">Calcineurin-like phosphoesterase domain-containing protein</fullName>
    </recommendedName>
</protein>
<dbReference type="EMBL" id="NAJO01000020">
    <property type="protein sequence ID" value="OQO04816.1"/>
    <property type="molecule type" value="Genomic_DNA"/>
</dbReference>
<evidence type="ECO:0000313" key="3">
    <source>
        <dbReference type="EMBL" id="OQO04816.1"/>
    </source>
</evidence>
<dbReference type="SUPFAM" id="SSF56300">
    <property type="entry name" value="Metallo-dependent phosphatases"/>
    <property type="match status" value="1"/>
</dbReference>
<dbReference type="GO" id="GO:0016787">
    <property type="term" value="F:hydrolase activity"/>
    <property type="evidence" value="ECO:0007669"/>
    <property type="project" value="InterPro"/>
</dbReference>